<keyword evidence="6" id="KW-0066">ATP synthesis</keyword>
<sequence>MKASWYAEALYRALQGEKVISEGDSKKVFVRFKKVISARGHDRLLPLIGREFEKIITRENKNNEVVLITADSKSKSKWMHAYDHYKKEKIIPKGSVCREVVDESIIGGFQIRTKDTLIDGTYKKSLVELYRKITS</sequence>
<keyword evidence="5" id="KW-0472">Membrane</keyword>
<evidence type="ECO:0000256" key="3">
    <source>
        <dbReference type="ARBA" id="ARBA00022781"/>
    </source>
</evidence>
<dbReference type="Proteomes" id="UP000034704">
    <property type="component" value="Unassembled WGS sequence"/>
</dbReference>
<evidence type="ECO:0000256" key="5">
    <source>
        <dbReference type="ARBA" id="ARBA00023136"/>
    </source>
</evidence>
<evidence type="ECO:0000256" key="2">
    <source>
        <dbReference type="ARBA" id="ARBA00022448"/>
    </source>
</evidence>
<accession>A0A0G1CB02</accession>
<dbReference type="Pfam" id="PF00213">
    <property type="entry name" value="OSCP"/>
    <property type="match status" value="1"/>
</dbReference>
<keyword evidence="4" id="KW-0406">Ion transport</keyword>
<comment type="caution">
    <text evidence="7">The sequence shown here is derived from an EMBL/GenBank/DDBJ whole genome shotgun (WGS) entry which is preliminary data.</text>
</comment>
<dbReference type="GO" id="GO:0046933">
    <property type="term" value="F:proton-transporting ATP synthase activity, rotational mechanism"/>
    <property type="evidence" value="ECO:0007669"/>
    <property type="project" value="InterPro"/>
</dbReference>
<evidence type="ECO:0000313" key="8">
    <source>
        <dbReference type="Proteomes" id="UP000034704"/>
    </source>
</evidence>
<evidence type="ECO:0000256" key="1">
    <source>
        <dbReference type="ARBA" id="ARBA00004370"/>
    </source>
</evidence>
<evidence type="ECO:0000256" key="6">
    <source>
        <dbReference type="ARBA" id="ARBA00023310"/>
    </source>
</evidence>
<comment type="subcellular location">
    <subcellularLocation>
        <location evidence="1">Membrane</location>
    </subcellularLocation>
</comment>
<evidence type="ECO:0000313" key="7">
    <source>
        <dbReference type="EMBL" id="KKS46818.1"/>
    </source>
</evidence>
<gene>
    <name evidence="7" type="ORF">UV12_C0016G0005</name>
</gene>
<keyword evidence="3" id="KW-0375">Hydrogen ion transport</keyword>
<keyword evidence="2" id="KW-0813">Transport</keyword>
<dbReference type="EMBL" id="LCDG01000016">
    <property type="protein sequence ID" value="KKS46818.1"/>
    <property type="molecule type" value="Genomic_DNA"/>
</dbReference>
<evidence type="ECO:0000256" key="4">
    <source>
        <dbReference type="ARBA" id="ARBA00023065"/>
    </source>
</evidence>
<dbReference type="STRING" id="1618756.UV12_C0016G0005"/>
<proteinExistence type="predicted"/>
<protein>
    <submittedName>
        <fullName evidence="7">Uncharacterized protein</fullName>
    </submittedName>
</protein>
<dbReference type="GO" id="GO:0016020">
    <property type="term" value="C:membrane"/>
    <property type="evidence" value="ECO:0007669"/>
    <property type="project" value="UniProtKB-SubCell"/>
</dbReference>
<dbReference type="AlphaFoldDB" id="A0A0G1CB02"/>
<name>A0A0G1CB02_9BACT</name>
<dbReference type="InterPro" id="IPR000711">
    <property type="entry name" value="ATPase_OSCP/dsu"/>
</dbReference>
<reference evidence="7 8" key="1">
    <citation type="journal article" date="2015" name="Nature">
        <title>rRNA introns, odd ribosomes, and small enigmatic genomes across a large radiation of phyla.</title>
        <authorList>
            <person name="Brown C.T."/>
            <person name="Hug L.A."/>
            <person name="Thomas B.C."/>
            <person name="Sharon I."/>
            <person name="Castelle C.J."/>
            <person name="Singh A."/>
            <person name="Wilkins M.J."/>
            <person name="Williams K.H."/>
            <person name="Banfield J.F."/>
        </authorList>
    </citation>
    <scope>NUCLEOTIDE SEQUENCE [LARGE SCALE GENOMIC DNA]</scope>
</reference>
<organism evidence="7 8">
    <name type="scientific">Candidatus Nomurabacteria bacterium GW2011_GWC2_42_20</name>
    <dbReference type="NCBI Taxonomy" id="1618756"/>
    <lineage>
        <taxon>Bacteria</taxon>
        <taxon>Candidatus Nomuraibacteriota</taxon>
    </lineage>
</organism>